<feature type="region of interest" description="Disordered" evidence="1">
    <location>
        <begin position="1"/>
        <end position="65"/>
    </location>
</feature>
<dbReference type="AlphaFoldDB" id="A0A0G4FUM5"/>
<feature type="region of interest" description="Disordered" evidence="1">
    <location>
        <begin position="82"/>
        <end position="110"/>
    </location>
</feature>
<reference evidence="2" key="1">
    <citation type="submission" date="2014-11" db="EMBL/GenBank/DDBJ databases">
        <authorList>
            <person name="Otto D Thomas"/>
            <person name="Naeem Raeece"/>
        </authorList>
    </citation>
    <scope>NUCLEOTIDE SEQUENCE</scope>
</reference>
<evidence type="ECO:0000256" key="1">
    <source>
        <dbReference type="SAM" id="MobiDB-lite"/>
    </source>
</evidence>
<organism evidence="2">
    <name type="scientific">Chromera velia CCMP2878</name>
    <dbReference type="NCBI Taxonomy" id="1169474"/>
    <lineage>
        <taxon>Eukaryota</taxon>
        <taxon>Sar</taxon>
        <taxon>Alveolata</taxon>
        <taxon>Colpodellida</taxon>
        <taxon>Chromeraceae</taxon>
        <taxon>Chromera</taxon>
    </lineage>
</organism>
<gene>
    <name evidence="2" type="ORF">Cvel_3749</name>
</gene>
<name>A0A0G4FUM5_9ALVE</name>
<evidence type="ECO:0000313" key="2">
    <source>
        <dbReference type="EMBL" id="CEM18298.1"/>
    </source>
</evidence>
<sequence length="110" mass="11964">MAHEGQCRQVASFSSPGVSSAGPDRPRRLEETASEFRVAGLEEGVSDAFRLPQTSDQETAEAGFVRPEKQTATQVLEKISLPPSIASSEMEAETEKDTIMSRHLRGRTST</sequence>
<proteinExistence type="predicted"/>
<feature type="compositionally biased region" description="Polar residues" evidence="1">
    <location>
        <begin position="9"/>
        <end position="18"/>
    </location>
</feature>
<dbReference type="EMBL" id="CDMZ01000628">
    <property type="protein sequence ID" value="CEM18298.1"/>
    <property type="molecule type" value="Genomic_DNA"/>
</dbReference>
<accession>A0A0G4FUM5</accession>
<dbReference type="VEuPathDB" id="CryptoDB:Cvel_3749"/>
<protein>
    <submittedName>
        <fullName evidence="2">Uncharacterized protein</fullName>
    </submittedName>
</protein>